<keyword evidence="13" id="KW-1185">Reference proteome</keyword>
<evidence type="ECO:0000256" key="2">
    <source>
        <dbReference type="ARBA" id="ARBA00003120"/>
    </source>
</evidence>
<evidence type="ECO:0000256" key="4">
    <source>
        <dbReference type="ARBA" id="ARBA00013558"/>
    </source>
</evidence>
<dbReference type="KEGG" id="phb:HYN04_07325"/>
<comment type="function">
    <text evidence="2">Catalyzes the removal of elemental sulfur atoms from cysteine to produce alanine. Seems to participate in the biosynthesis of the nitrogenase metalloclusters by providing the inorganic sulfur required for the Fe-S core formation.</text>
</comment>
<evidence type="ECO:0000256" key="3">
    <source>
        <dbReference type="ARBA" id="ARBA00006490"/>
    </source>
</evidence>
<organism evidence="12 13">
    <name type="scientific">Phenylobacterium parvum</name>
    <dbReference type="NCBI Taxonomy" id="2201350"/>
    <lineage>
        <taxon>Bacteria</taxon>
        <taxon>Pseudomonadati</taxon>
        <taxon>Pseudomonadota</taxon>
        <taxon>Alphaproteobacteria</taxon>
        <taxon>Caulobacterales</taxon>
        <taxon>Caulobacteraceae</taxon>
        <taxon>Phenylobacterium</taxon>
    </lineage>
</organism>
<evidence type="ECO:0000313" key="13">
    <source>
        <dbReference type="Proteomes" id="UP000247763"/>
    </source>
</evidence>
<dbReference type="GO" id="GO:0046872">
    <property type="term" value="F:metal ion binding"/>
    <property type="evidence" value="ECO:0007669"/>
    <property type="project" value="UniProtKB-KW"/>
</dbReference>
<evidence type="ECO:0000256" key="9">
    <source>
        <dbReference type="ARBA" id="ARBA00023014"/>
    </source>
</evidence>
<dbReference type="Proteomes" id="UP000247763">
    <property type="component" value="Chromosome"/>
</dbReference>
<name>A0A2Z3HTT4_9CAUL</name>
<dbReference type="GO" id="GO:0031071">
    <property type="term" value="F:cysteine desulfurase activity"/>
    <property type="evidence" value="ECO:0007669"/>
    <property type="project" value="UniProtKB-EC"/>
</dbReference>
<comment type="similarity">
    <text evidence="3">Belongs to the class-V pyridoxal-phosphate-dependent aminotransferase family. NifS/IscS subfamily.</text>
</comment>
<reference evidence="13" key="1">
    <citation type="submission" date="2018-05" db="EMBL/GenBank/DDBJ databases">
        <title>Genome sequencing of Phenylobacterium sp. HYN0004.</title>
        <authorList>
            <person name="Yi H."/>
            <person name="Baek C."/>
        </authorList>
    </citation>
    <scope>NUCLEOTIDE SEQUENCE [LARGE SCALE GENOMIC DNA]</scope>
    <source>
        <strain evidence="13">HYN0004</strain>
    </source>
</reference>
<keyword evidence="8" id="KW-0408">Iron</keyword>
<evidence type="ECO:0000259" key="11">
    <source>
        <dbReference type="Pfam" id="PF00266"/>
    </source>
</evidence>
<evidence type="ECO:0000256" key="5">
    <source>
        <dbReference type="ARBA" id="ARBA00022679"/>
    </source>
</evidence>
<dbReference type="PIRSF" id="PIRSF005572">
    <property type="entry name" value="NifS"/>
    <property type="match status" value="1"/>
</dbReference>
<comment type="catalytic activity">
    <reaction evidence="10">
        <text>(sulfur carrier)-H + L-cysteine = (sulfur carrier)-SH + L-alanine</text>
        <dbReference type="Rhea" id="RHEA:43892"/>
        <dbReference type="Rhea" id="RHEA-COMP:14737"/>
        <dbReference type="Rhea" id="RHEA-COMP:14739"/>
        <dbReference type="ChEBI" id="CHEBI:29917"/>
        <dbReference type="ChEBI" id="CHEBI:35235"/>
        <dbReference type="ChEBI" id="CHEBI:57972"/>
        <dbReference type="ChEBI" id="CHEBI:64428"/>
        <dbReference type="EC" id="2.8.1.7"/>
    </reaction>
</comment>
<dbReference type="Gene3D" id="3.90.1150.10">
    <property type="entry name" value="Aspartate Aminotransferase, domain 1"/>
    <property type="match status" value="1"/>
</dbReference>
<dbReference type="OrthoDB" id="9808002at2"/>
<evidence type="ECO:0000256" key="7">
    <source>
        <dbReference type="ARBA" id="ARBA00022898"/>
    </source>
</evidence>
<proteinExistence type="inferred from homology"/>
<evidence type="ECO:0000256" key="6">
    <source>
        <dbReference type="ARBA" id="ARBA00022723"/>
    </source>
</evidence>
<evidence type="ECO:0000256" key="8">
    <source>
        <dbReference type="ARBA" id="ARBA00023004"/>
    </source>
</evidence>
<accession>A0A2Z3HTT4</accession>
<dbReference type="InterPro" id="IPR000192">
    <property type="entry name" value="Aminotrans_V_dom"/>
</dbReference>
<keyword evidence="7" id="KW-0663">Pyridoxal phosphate</keyword>
<dbReference type="Pfam" id="PF00266">
    <property type="entry name" value="Aminotran_5"/>
    <property type="match status" value="1"/>
</dbReference>
<keyword evidence="5" id="KW-0808">Transferase</keyword>
<feature type="domain" description="Aminotransferase class V" evidence="11">
    <location>
        <begin position="6"/>
        <end position="346"/>
    </location>
</feature>
<dbReference type="PANTHER" id="PTHR11601:SF34">
    <property type="entry name" value="CYSTEINE DESULFURASE"/>
    <property type="match status" value="1"/>
</dbReference>
<keyword evidence="9" id="KW-0411">Iron-sulfur</keyword>
<protein>
    <recommendedName>
        <fullName evidence="4">Cysteine desulfurase</fullName>
    </recommendedName>
</protein>
<keyword evidence="6" id="KW-0479">Metal-binding</keyword>
<gene>
    <name evidence="12" type="ORF">HYN04_07325</name>
</gene>
<dbReference type="SUPFAM" id="SSF53383">
    <property type="entry name" value="PLP-dependent transferases"/>
    <property type="match status" value="1"/>
</dbReference>
<evidence type="ECO:0000256" key="1">
    <source>
        <dbReference type="ARBA" id="ARBA00001933"/>
    </source>
</evidence>
<comment type="cofactor">
    <cofactor evidence="1">
        <name>pyridoxal 5'-phosphate</name>
        <dbReference type="ChEBI" id="CHEBI:597326"/>
    </cofactor>
</comment>
<dbReference type="GO" id="GO:0051536">
    <property type="term" value="F:iron-sulfur cluster binding"/>
    <property type="evidence" value="ECO:0007669"/>
    <property type="project" value="UniProtKB-KW"/>
</dbReference>
<dbReference type="Gene3D" id="1.10.260.50">
    <property type="match status" value="1"/>
</dbReference>
<evidence type="ECO:0000256" key="10">
    <source>
        <dbReference type="ARBA" id="ARBA00050776"/>
    </source>
</evidence>
<dbReference type="AlphaFoldDB" id="A0A2Z3HTT4"/>
<dbReference type="InterPro" id="IPR015424">
    <property type="entry name" value="PyrdxlP-dep_Trfase"/>
</dbReference>
<dbReference type="PANTHER" id="PTHR11601">
    <property type="entry name" value="CYSTEINE DESULFURYLASE FAMILY MEMBER"/>
    <property type="match status" value="1"/>
</dbReference>
<dbReference type="InterPro" id="IPR016454">
    <property type="entry name" value="Cysteine_dSase"/>
</dbReference>
<dbReference type="InterPro" id="IPR015421">
    <property type="entry name" value="PyrdxlP-dep_Trfase_major"/>
</dbReference>
<dbReference type="Gene3D" id="3.40.640.10">
    <property type="entry name" value="Type I PLP-dependent aspartate aminotransferase-like (Major domain)"/>
    <property type="match status" value="1"/>
</dbReference>
<evidence type="ECO:0000313" key="12">
    <source>
        <dbReference type="EMBL" id="AWM77586.1"/>
    </source>
</evidence>
<sequence>MTAPGVYLDHCATSPLRPEARAAMTAAFDVAGNPSSVHADGRAARALLEHARSQVAALAGAKPASVTFTSGGTEANVLAIRSALAAGSRRLLVSAIEHDCVREAALASEAEVVELPVLPSGVVDLDALQAALDAWSPASGPVFLALMAANNETGVIQPVREAGERVRAAGGWLHVDAVQAAGRIAVGLDLYCADTLALSAHKLGGPQGIGALVAGPRSRIVRDLPGGGQEQGRRAGTQNLIGAAGFGAAAVAALAAEPASSRARDEAAERLLEAGASVIGVDAPRLADVLCISAPDLPSEIQVMGLDLAGVRVSAGAACSSGKVKPSRVLEAMGLGTLAGCAIRLSGGWSTRPEDWRVAAGAWIDLKSRRAGSRSSAAA</sequence>
<dbReference type="EMBL" id="CP029479">
    <property type="protein sequence ID" value="AWM77586.1"/>
    <property type="molecule type" value="Genomic_DNA"/>
</dbReference>
<dbReference type="InterPro" id="IPR015422">
    <property type="entry name" value="PyrdxlP-dep_Trfase_small"/>
</dbReference>
<dbReference type="RefSeq" id="WP_110450153.1">
    <property type="nucleotide sequence ID" value="NZ_CP029479.1"/>
</dbReference>